<comment type="catalytic activity">
    <reaction evidence="8">
        <text>tRNA(n+1) + phosphate = tRNA(n) + a ribonucleoside 5'-diphosphate</text>
        <dbReference type="Rhea" id="RHEA:10628"/>
        <dbReference type="Rhea" id="RHEA-COMP:17343"/>
        <dbReference type="Rhea" id="RHEA-COMP:17344"/>
        <dbReference type="ChEBI" id="CHEBI:43474"/>
        <dbReference type="ChEBI" id="CHEBI:57930"/>
        <dbReference type="ChEBI" id="CHEBI:173114"/>
        <dbReference type="EC" id="2.7.7.56"/>
    </reaction>
</comment>
<dbReference type="FunFam" id="3.30.230.70:FF:000003">
    <property type="entry name" value="Ribonuclease PH"/>
    <property type="match status" value="1"/>
</dbReference>
<keyword evidence="13" id="KW-1185">Reference proteome</keyword>
<dbReference type="InterPro" id="IPR050080">
    <property type="entry name" value="RNase_PH"/>
</dbReference>
<dbReference type="InterPro" id="IPR015847">
    <property type="entry name" value="ExoRNase_PH_dom2"/>
</dbReference>
<evidence type="ECO:0000259" key="11">
    <source>
        <dbReference type="Pfam" id="PF03725"/>
    </source>
</evidence>
<dbReference type="SUPFAM" id="SSF55666">
    <property type="entry name" value="Ribonuclease PH domain 2-like"/>
    <property type="match status" value="1"/>
</dbReference>
<dbReference type="EC" id="2.7.7.56" evidence="8"/>
<protein>
    <recommendedName>
        <fullName evidence="8">Ribonuclease PH</fullName>
        <shortName evidence="8">RNase PH</shortName>
        <ecNumber evidence="8">2.7.7.56</ecNumber>
    </recommendedName>
    <alternativeName>
        <fullName evidence="8">tRNA nucleotidyltransferase</fullName>
    </alternativeName>
</protein>
<dbReference type="STRING" id="1503961.SAMN05421736_1306"/>
<feature type="domain" description="Exoribonuclease phosphorolytic" evidence="11">
    <location>
        <begin position="158"/>
        <end position="225"/>
    </location>
</feature>
<dbReference type="InterPro" id="IPR018336">
    <property type="entry name" value="RNase_PH_CS"/>
</dbReference>
<dbReference type="GO" id="GO:0016075">
    <property type="term" value="P:rRNA catabolic process"/>
    <property type="evidence" value="ECO:0007669"/>
    <property type="project" value="UniProtKB-UniRule"/>
</dbReference>
<dbReference type="CDD" id="cd11362">
    <property type="entry name" value="RNase_PH_bact"/>
    <property type="match status" value="1"/>
</dbReference>
<dbReference type="AlphaFoldDB" id="A0A1H3UYH3"/>
<keyword evidence="4 8" id="KW-0808">Transferase</keyword>
<dbReference type="InterPro" id="IPR027408">
    <property type="entry name" value="PNPase/RNase_PH_dom_sf"/>
</dbReference>
<dbReference type="InterPro" id="IPR020568">
    <property type="entry name" value="Ribosomal_Su5_D2-typ_SF"/>
</dbReference>
<evidence type="ECO:0000313" key="13">
    <source>
        <dbReference type="Proteomes" id="UP000198935"/>
    </source>
</evidence>
<evidence type="ECO:0000256" key="7">
    <source>
        <dbReference type="ARBA" id="ARBA00022884"/>
    </source>
</evidence>
<evidence type="ECO:0000259" key="10">
    <source>
        <dbReference type="Pfam" id="PF01138"/>
    </source>
</evidence>
<dbReference type="PANTHER" id="PTHR11953:SF0">
    <property type="entry name" value="EXOSOME COMPLEX COMPONENT RRP41"/>
    <property type="match status" value="1"/>
</dbReference>
<proteinExistence type="inferred from homology"/>
<dbReference type="SUPFAM" id="SSF54211">
    <property type="entry name" value="Ribosomal protein S5 domain 2-like"/>
    <property type="match status" value="1"/>
</dbReference>
<keyword evidence="7" id="KW-0694">RNA-binding</keyword>
<evidence type="ECO:0000256" key="1">
    <source>
        <dbReference type="ARBA" id="ARBA00006678"/>
    </source>
</evidence>
<dbReference type="EMBL" id="FNPI01000030">
    <property type="protein sequence ID" value="SDZ67500.1"/>
    <property type="molecule type" value="Genomic_DNA"/>
</dbReference>
<accession>A0A1H3UYH3</accession>
<evidence type="ECO:0000256" key="6">
    <source>
        <dbReference type="ARBA" id="ARBA00022695"/>
    </source>
</evidence>
<dbReference type="InterPro" id="IPR036345">
    <property type="entry name" value="ExoRNase_PH_dom2_sf"/>
</dbReference>
<feature type="binding site" evidence="8">
    <location>
        <position position="86"/>
    </location>
    <ligand>
        <name>phosphate</name>
        <dbReference type="ChEBI" id="CHEBI:43474"/>
        <note>substrate</note>
    </ligand>
</feature>
<dbReference type="GO" id="GO:0009022">
    <property type="term" value="F:tRNA nucleotidyltransferase activity"/>
    <property type="evidence" value="ECO:0007669"/>
    <property type="project" value="UniProtKB-UniRule"/>
</dbReference>
<evidence type="ECO:0000256" key="2">
    <source>
        <dbReference type="ARBA" id="ARBA00022552"/>
    </source>
</evidence>
<dbReference type="Gene3D" id="3.30.230.70">
    <property type="entry name" value="GHMP Kinase, N-terminal domain"/>
    <property type="match status" value="1"/>
</dbReference>
<evidence type="ECO:0000256" key="5">
    <source>
        <dbReference type="ARBA" id="ARBA00022694"/>
    </source>
</evidence>
<reference evidence="13" key="1">
    <citation type="submission" date="2016-10" db="EMBL/GenBank/DDBJ databases">
        <authorList>
            <person name="Varghese N."/>
            <person name="Submissions S."/>
        </authorList>
    </citation>
    <scope>NUCLEOTIDE SEQUENCE [LARGE SCALE GENOMIC DNA]</scope>
    <source>
        <strain evidence="13">SP</strain>
    </source>
</reference>
<feature type="binding site" evidence="8">
    <location>
        <begin position="124"/>
        <end position="126"/>
    </location>
    <ligand>
        <name>phosphate</name>
        <dbReference type="ChEBI" id="CHEBI:43474"/>
        <note>substrate</note>
    </ligand>
</feature>
<evidence type="ECO:0000256" key="4">
    <source>
        <dbReference type="ARBA" id="ARBA00022679"/>
    </source>
</evidence>
<name>A0A1H3UYH3_9BACI</name>
<keyword evidence="3 8" id="KW-0820">tRNA-binding</keyword>
<comment type="subunit">
    <text evidence="8">Homohexameric ring arranged as a trimer of dimers.</text>
</comment>
<feature type="region of interest" description="Disordered" evidence="9">
    <location>
        <begin position="248"/>
        <end position="267"/>
    </location>
</feature>
<keyword evidence="2 8" id="KW-0698">rRNA processing</keyword>
<dbReference type="GO" id="GO:0031125">
    <property type="term" value="P:rRNA 3'-end processing"/>
    <property type="evidence" value="ECO:0007669"/>
    <property type="project" value="UniProtKB-ARBA"/>
</dbReference>
<feature type="compositionally biased region" description="Polar residues" evidence="9">
    <location>
        <begin position="257"/>
        <end position="267"/>
    </location>
</feature>
<dbReference type="Proteomes" id="UP000198935">
    <property type="component" value="Unassembled WGS sequence"/>
</dbReference>
<gene>
    <name evidence="8" type="primary">rph</name>
    <name evidence="12" type="ORF">SAMN05421736_1306</name>
</gene>
<dbReference type="PANTHER" id="PTHR11953">
    <property type="entry name" value="EXOSOME COMPLEX COMPONENT"/>
    <property type="match status" value="1"/>
</dbReference>
<dbReference type="Pfam" id="PF01138">
    <property type="entry name" value="RNase_PH"/>
    <property type="match status" value="1"/>
</dbReference>
<feature type="domain" description="Exoribonuclease phosphorolytic" evidence="10">
    <location>
        <begin position="10"/>
        <end position="140"/>
    </location>
</feature>
<evidence type="ECO:0000313" key="12">
    <source>
        <dbReference type="EMBL" id="SDZ67500.1"/>
    </source>
</evidence>
<dbReference type="GO" id="GO:0000049">
    <property type="term" value="F:tRNA binding"/>
    <property type="evidence" value="ECO:0007669"/>
    <property type="project" value="UniProtKB-UniRule"/>
</dbReference>
<organism evidence="12 13">
    <name type="scientific">Evansella caseinilytica</name>
    <dbReference type="NCBI Taxonomy" id="1503961"/>
    <lineage>
        <taxon>Bacteria</taxon>
        <taxon>Bacillati</taxon>
        <taxon>Bacillota</taxon>
        <taxon>Bacilli</taxon>
        <taxon>Bacillales</taxon>
        <taxon>Bacillaceae</taxon>
        <taxon>Evansella</taxon>
    </lineage>
</organism>
<dbReference type="GO" id="GO:0000175">
    <property type="term" value="F:3'-5'-RNA exonuclease activity"/>
    <property type="evidence" value="ECO:0007669"/>
    <property type="project" value="UniProtKB-UniRule"/>
</dbReference>
<dbReference type="PROSITE" id="PS01277">
    <property type="entry name" value="RIBONUCLEASE_PH"/>
    <property type="match status" value="1"/>
</dbReference>
<dbReference type="NCBIfam" id="TIGR01966">
    <property type="entry name" value="RNasePH"/>
    <property type="match status" value="1"/>
</dbReference>
<keyword evidence="6 8" id="KW-0548">Nucleotidyltransferase</keyword>
<dbReference type="GO" id="GO:0008033">
    <property type="term" value="P:tRNA processing"/>
    <property type="evidence" value="ECO:0007669"/>
    <property type="project" value="UniProtKB-UniRule"/>
</dbReference>
<dbReference type="InterPro" id="IPR001247">
    <property type="entry name" value="ExoRNase_PH_dom1"/>
</dbReference>
<dbReference type="HAMAP" id="MF_00564">
    <property type="entry name" value="RNase_PH"/>
    <property type="match status" value="1"/>
</dbReference>
<dbReference type="OrthoDB" id="9802265at2"/>
<dbReference type="Pfam" id="PF03725">
    <property type="entry name" value="RNase_PH_C"/>
    <property type="match status" value="1"/>
</dbReference>
<comment type="similarity">
    <text evidence="1 8">Belongs to the RNase PH family.</text>
</comment>
<dbReference type="InterPro" id="IPR002381">
    <property type="entry name" value="RNase_PH_bac-type"/>
</dbReference>
<evidence type="ECO:0000256" key="3">
    <source>
        <dbReference type="ARBA" id="ARBA00022555"/>
    </source>
</evidence>
<keyword evidence="5 8" id="KW-0819">tRNA processing</keyword>
<sequence>MRHDGRRNDELRTVNIETDYIKHPEGSVLISFGDTKVICTASIEDRVPPFLRGQGKGWITAEYSMLPRATEQRNIREASKGKLSGRTMEIQRLIGRALRSVVDLTAIGERTIWIDCDVIQADGGTRTASVTGAFVAMAAALHKLLAEKRITAYPIKKYLAAVSVGLDANEGAILDLNYVEDSKAAVDMNVIMTGDGEFVELQGTGEEATFSRRELNEMLRLAEKGIYELFQQQQNVLGEAANHFDSPVKTEADSDLQGAQETMKNED</sequence>
<comment type="function">
    <text evidence="8">Phosphorolytic 3'-5' exoribonuclease that plays an important role in tRNA 3'-end maturation. Removes nucleotide residues following the 3'-CCA terminus of tRNAs; can also add nucleotides to the ends of RNA molecules by using nucleoside diphosphates as substrates, but this may not be physiologically important. Probably plays a role in initiation of 16S rRNA degradation (leading to ribosome degradation) during starvation.</text>
</comment>
<evidence type="ECO:0000256" key="8">
    <source>
        <dbReference type="HAMAP-Rule" id="MF_00564"/>
    </source>
</evidence>
<evidence type="ECO:0000256" key="9">
    <source>
        <dbReference type="SAM" id="MobiDB-lite"/>
    </source>
</evidence>